<dbReference type="AlphaFoldDB" id="A0A412DQW4"/>
<dbReference type="EMBL" id="QRTW01000006">
    <property type="protein sequence ID" value="RGR15464.1"/>
    <property type="molecule type" value="Genomic_DNA"/>
</dbReference>
<evidence type="ECO:0000313" key="2">
    <source>
        <dbReference type="EMBL" id="RGR15464.1"/>
    </source>
</evidence>
<sequence length="81" mass="9760">MPFDTAHADDVKQTNRTKLIIKVFFLFLITLILRFDFIFILFSNVTKKAKFTFLTYHNSSDLNKNCTYYVHKVFYSIFYLK</sequence>
<feature type="transmembrane region" description="Helical" evidence="1">
    <location>
        <begin position="20"/>
        <end position="42"/>
    </location>
</feature>
<reference evidence="2 3" key="1">
    <citation type="submission" date="2018-08" db="EMBL/GenBank/DDBJ databases">
        <title>A genome reference for cultivated species of the human gut microbiota.</title>
        <authorList>
            <person name="Zou Y."/>
            <person name="Xue W."/>
            <person name="Luo G."/>
        </authorList>
    </citation>
    <scope>NUCLEOTIDE SEQUENCE [LARGE SCALE GENOMIC DNA]</scope>
    <source>
        <strain evidence="2 3">AF26-20BH</strain>
    </source>
</reference>
<evidence type="ECO:0000256" key="1">
    <source>
        <dbReference type="SAM" id="Phobius"/>
    </source>
</evidence>
<comment type="caution">
    <text evidence="2">The sequence shown here is derived from an EMBL/GenBank/DDBJ whole genome shotgun (WGS) entry which is preliminary data.</text>
</comment>
<evidence type="ECO:0000313" key="3">
    <source>
        <dbReference type="Proteomes" id="UP000283310"/>
    </source>
</evidence>
<keyword evidence="1" id="KW-1133">Transmembrane helix</keyword>
<keyword evidence="1" id="KW-0472">Membrane</keyword>
<gene>
    <name evidence="2" type="ORF">DWY65_04800</name>
</gene>
<keyword evidence="1" id="KW-0812">Transmembrane</keyword>
<dbReference type="Proteomes" id="UP000283310">
    <property type="component" value="Unassembled WGS sequence"/>
</dbReference>
<accession>A0A412DQW4</accession>
<name>A0A412DQW4_BACSE</name>
<organism evidence="2 3">
    <name type="scientific">Bacteroides stercoris</name>
    <dbReference type="NCBI Taxonomy" id="46506"/>
    <lineage>
        <taxon>Bacteria</taxon>
        <taxon>Pseudomonadati</taxon>
        <taxon>Bacteroidota</taxon>
        <taxon>Bacteroidia</taxon>
        <taxon>Bacteroidales</taxon>
        <taxon>Bacteroidaceae</taxon>
        <taxon>Bacteroides</taxon>
    </lineage>
</organism>
<proteinExistence type="predicted"/>
<protein>
    <submittedName>
        <fullName evidence="2">Uncharacterized protein</fullName>
    </submittedName>
</protein>